<dbReference type="InterPro" id="IPR015421">
    <property type="entry name" value="PyrdxlP-dep_Trfase_major"/>
</dbReference>
<dbReference type="AlphaFoldDB" id="A0A4Y7SDF4"/>
<sequence>MDLIGLESPANPTHKTPPITLIARIAREPSLARFRVRFYASSQLSLFALRSSSCGFPRYDLFLLAYNILASPFHQPPILLETDFDLHSLAKYVNGHAVVIPDPYSHSFTLSSQPSVNGATITWTSSSNGSATPDPKQRQDQVTRFYEKPMFCKTRPGDSLSVRLLACPTGCEGVSTVDEVVKEEWDEGSESPRHPPLIQKGDLPVCPRIWAAPKLGTIYPRTLNPGC</sequence>
<evidence type="ECO:0000313" key="2">
    <source>
        <dbReference type="Proteomes" id="UP000298030"/>
    </source>
</evidence>
<reference evidence="1 2" key="1">
    <citation type="journal article" date="2019" name="Nat. Ecol. Evol.">
        <title>Megaphylogeny resolves global patterns of mushroom evolution.</title>
        <authorList>
            <person name="Varga T."/>
            <person name="Krizsan K."/>
            <person name="Foldi C."/>
            <person name="Dima B."/>
            <person name="Sanchez-Garcia M."/>
            <person name="Sanchez-Ramirez S."/>
            <person name="Szollosi G.J."/>
            <person name="Szarkandi J.G."/>
            <person name="Papp V."/>
            <person name="Albert L."/>
            <person name="Andreopoulos W."/>
            <person name="Angelini C."/>
            <person name="Antonin V."/>
            <person name="Barry K.W."/>
            <person name="Bougher N.L."/>
            <person name="Buchanan P."/>
            <person name="Buyck B."/>
            <person name="Bense V."/>
            <person name="Catcheside P."/>
            <person name="Chovatia M."/>
            <person name="Cooper J."/>
            <person name="Damon W."/>
            <person name="Desjardin D."/>
            <person name="Finy P."/>
            <person name="Geml J."/>
            <person name="Haridas S."/>
            <person name="Hughes K."/>
            <person name="Justo A."/>
            <person name="Karasinski D."/>
            <person name="Kautmanova I."/>
            <person name="Kiss B."/>
            <person name="Kocsube S."/>
            <person name="Kotiranta H."/>
            <person name="LaButti K.M."/>
            <person name="Lechner B.E."/>
            <person name="Liimatainen K."/>
            <person name="Lipzen A."/>
            <person name="Lukacs Z."/>
            <person name="Mihaltcheva S."/>
            <person name="Morgado L.N."/>
            <person name="Niskanen T."/>
            <person name="Noordeloos M.E."/>
            <person name="Ohm R.A."/>
            <person name="Ortiz-Santana B."/>
            <person name="Ovrebo C."/>
            <person name="Racz N."/>
            <person name="Riley R."/>
            <person name="Savchenko A."/>
            <person name="Shiryaev A."/>
            <person name="Soop K."/>
            <person name="Spirin V."/>
            <person name="Szebenyi C."/>
            <person name="Tomsovsky M."/>
            <person name="Tulloss R.E."/>
            <person name="Uehling J."/>
            <person name="Grigoriev I.V."/>
            <person name="Vagvolgyi C."/>
            <person name="Papp T."/>
            <person name="Martin F.M."/>
            <person name="Miettinen O."/>
            <person name="Hibbett D.S."/>
            <person name="Nagy L.G."/>
        </authorList>
    </citation>
    <scope>NUCLEOTIDE SEQUENCE [LARGE SCALE GENOMIC DNA]</scope>
    <source>
        <strain evidence="1 2">FP101781</strain>
    </source>
</reference>
<dbReference type="EMBL" id="QPFP01000173">
    <property type="protein sequence ID" value="TEB19795.1"/>
    <property type="molecule type" value="Genomic_DNA"/>
</dbReference>
<gene>
    <name evidence="1" type="ORF">FA13DRAFT_324074</name>
</gene>
<dbReference type="Proteomes" id="UP000298030">
    <property type="component" value="Unassembled WGS sequence"/>
</dbReference>
<protein>
    <submittedName>
        <fullName evidence="1">Uncharacterized protein</fullName>
    </submittedName>
</protein>
<organism evidence="1 2">
    <name type="scientific">Coprinellus micaceus</name>
    <name type="common">Glistening ink-cap mushroom</name>
    <name type="synonym">Coprinus micaceus</name>
    <dbReference type="NCBI Taxonomy" id="71717"/>
    <lineage>
        <taxon>Eukaryota</taxon>
        <taxon>Fungi</taxon>
        <taxon>Dikarya</taxon>
        <taxon>Basidiomycota</taxon>
        <taxon>Agaricomycotina</taxon>
        <taxon>Agaricomycetes</taxon>
        <taxon>Agaricomycetidae</taxon>
        <taxon>Agaricales</taxon>
        <taxon>Agaricineae</taxon>
        <taxon>Psathyrellaceae</taxon>
        <taxon>Coprinellus</taxon>
    </lineage>
</organism>
<name>A0A4Y7SDF4_COPMI</name>
<evidence type="ECO:0000313" key="1">
    <source>
        <dbReference type="EMBL" id="TEB19795.1"/>
    </source>
</evidence>
<comment type="caution">
    <text evidence="1">The sequence shown here is derived from an EMBL/GenBank/DDBJ whole genome shotgun (WGS) entry which is preliminary data.</text>
</comment>
<proteinExistence type="predicted"/>
<dbReference type="Gene3D" id="3.40.640.10">
    <property type="entry name" value="Type I PLP-dependent aspartate aminotransferase-like (Major domain)"/>
    <property type="match status" value="1"/>
</dbReference>
<keyword evidence="2" id="KW-1185">Reference proteome</keyword>
<accession>A0A4Y7SDF4</accession>